<feature type="region of interest" description="Disordered" evidence="3">
    <location>
        <begin position="1345"/>
        <end position="1371"/>
    </location>
</feature>
<feature type="compositionally biased region" description="Polar residues" evidence="3">
    <location>
        <begin position="1281"/>
        <end position="1295"/>
    </location>
</feature>
<feature type="compositionally biased region" description="Low complexity" evidence="3">
    <location>
        <begin position="1072"/>
        <end position="1085"/>
    </location>
</feature>
<feature type="compositionally biased region" description="Polar residues" evidence="3">
    <location>
        <begin position="419"/>
        <end position="430"/>
    </location>
</feature>
<feature type="region of interest" description="Disordered" evidence="3">
    <location>
        <begin position="1431"/>
        <end position="1453"/>
    </location>
</feature>
<organism evidence="5 6">
    <name type="scientific">Knufia obscura</name>
    <dbReference type="NCBI Taxonomy" id="1635080"/>
    <lineage>
        <taxon>Eukaryota</taxon>
        <taxon>Fungi</taxon>
        <taxon>Dikarya</taxon>
        <taxon>Ascomycota</taxon>
        <taxon>Pezizomycotina</taxon>
        <taxon>Eurotiomycetes</taxon>
        <taxon>Chaetothyriomycetidae</taxon>
        <taxon>Chaetothyriales</taxon>
        <taxon>Trichomeriaceae</taxon>
        <taxon>Knufia</taxon>
    </lineage>
</organism>
<comment type="subcellular location">
    <subcellularLocation>
        <location evidence="1">Nucleus</location>
    </subcellularLocation>
</comment>
<feature type="region of interest" description="Disordered" evidence="3">
    <location>
        <begin position="1133"/>
        <end position="1207"/>
    </location>
</feature>
<feature type="region of interest" description="Disordered" evidence="3">
    <location>
        <begin position="1012"/>
        <end position="1095"/>
    </location>
</feature>
<feature type="compositionally biased region" description="Polar residues" evidence="3">
    <location>
        <begin position="831"/>
        <end position="841"/>
    </location>
</feature>
<keyword evidence="6" id="KW-1185">Reference proteome</keyword>
<evidence type="ECO:0000259" key="4">
    <source>
        <dbReference type="Pfam" id="PF16987"/>
    </source>
</evidence>
<dbReference type="EMBL" id="JAVHJV010000017">
    <property type="protein sequence ID" value="KAK5937340.1"/>
    <property type="molecule type" value="Genomic_DNA"/>
</dbReference>
<comment type="caution">
    <text evidence="5">The sequence shown here is derived from an EMBL/GenBank/DDBJ whole genome shotgun (WGS) entry which is preliminary data.</text>
</comment>
<evidence type="ECO:0000313" key="6">
    <source>
        <dbReference type="Proteomes" id="UP001334248"/>
    </source>
</evidence>
<dbReference type="GeneID" id="90003795"/>
<feature type="compositionally biased region" description="Polar residues" evidence="3">
    <location>
        <begin position="780"/>
        <end position="792"/>
    </location>
</feature>
<feature type="region of interest" description="Disordered" evidence="3">
    <location>
        <begin position="1263"/>
        <end position="1314"/>
    </location>
</feature>
<proteinExistence type="predicted"/>
<name>A0ABR0RAQ3_9EURO</name>
<feature type="compositionally biased region" description="Low complexity" evidence="3">
    <location>
        <begin position="581"/>
        <end position="611"/>
    </location>
</feature>
<feature type="domain" description="Mediator complex subunit 15 KIX" evidence="4">
    <location>
        <begin position="48"/>
        <end position="121"/>
    </location>
</feature>
<feature type="region of interest" description="Disordered" evidence="3">
    <location>
        <begin position="581"/>
        <end position="613"/>
    </location>
</feature>
<feature type="compositionally biased region" description="Low complexity" evidence="3">
    <location>
        <begin position="497"/>
        <end position="527"/>
    </location>
</feature>
<reference evidence="5 6" key="1">
    <citation type="journal article" date="2023" name="Res Sq">
        <title>Genomic and morphological characterization of Knufia obscura isolated from the Mars 2020 spacecraft assembly facility.</title>
        <authorList>
            <person name="Chander A.M."/>
            <person name="Teixeira M.M."/>
            <person name="Singh N.K."/>
            <person name="Williams M.P."/>
            <person name="Parker C.W."/>
            <person name="Leo P."/>
            <person name="Stajich J.E."/>
            <person name="Torok T."/>
            <person name="Tighe S."/>
            <person name="Mason C.E."/>
            <person name="Venkateswaran K."/>
        </authorList>
    </citation>
    <scope>NUCLEOTIDE SEQUENCE [LARGE SCALE GENOMIC DNA]</scope>
    <source>
        <strain evidence="5 6">CCFEE 5817</strain>
    </source>
</reference>
<keyword evidence="2" id="KW-0539">Nucleus</keyword>
<protein>
    <recommendedName>
        <fullName evidence="4">Mediator complex subunit 15 KIX domain-containing protein</fullName>
    </recommendedName>
</protein>
<dbReference type="Pfam" id="PF16987">
    <property type="entry name" value="KIX_2"/>
    <property type="match status" value="1"/>
</dbReference>
<feature type="compositionally biased region" description="Basic and acidic residues" evidence="3">
    <location>
        <begin position="1345"/>
        <end position="1354"/>
    </location>
</feature>
<feature type="region of interest" description="Disordered" evidence="3">
    <location>
        <begin position="780"/>
        <end position="841"/>
    </location>
</feature>
<gene>
    <name evidence="5" type="ORF">PMZ80_010346</name>
</gene>
<dbReference type="RefSeq" id="XP_064725430.1">
    <property type="nucleotide sequence ID" value="XM_064878736.1"/>
</dbReference>
<feature type="compositionally biased region" description="Low complexity" evidence="3">
    <location>
        <begin position="1188"/>
        <end position="1203"/>
    </location>
</feature>
<feature type="region of interest" description="Disordered" evidence="3">
    <location>
        <begin position="490"/>
        <end position="551"/>
    </location>
</feature>
<sequence length="1453" mass="162824">MGGMGRGMPNMNMGMGMNSNGQNKQPNFLQFIYQSLTQSQQNDGPFTGWRGALSIQERAAQIKILFDSLRMLGSTVDTKRSLDIALAFERKQFMQSSTQDAYKHSIHEKLASIRDQRQQQVTTAANGMPNASGPPNGMMNGFPQMGGANQNMNFPQQQGMQPSSMLPQMQQQASMNPTQPLNQQINPAHAANNAIRANPPPELTKEDNTWINTRAAEMAKSTPREQMSQIVESMDPRVRQSLTEKKIDPIIYHFRMKATKEFRMQQAQRGGQPQAMMGMTMPRTQTPNQNPGVPPSQPNATPFMNNIDQFRGQQEEGMRSQQEGQLVVPASNPAQTQTQMPTADMIRRHQQNLAQQFKTQNPNASDQDVRNFVSQKMNQMQIGMQRARSQAAQQAGQGQTVMQQQNRMNMLNQPMNQNSTHNSPMQNVPRPQSRPHPAQMIAQGHPAQAQQGMTVQAIQQNMQKFPVHLQELLAQRPQSDWQAIVAHWRQRPSRPPQAFTQQQQQQQQQLNQAAAMQRSASQQAQNMPVSQNLQQAQTGQFPGPSPMQASLSMGAEQHNQMPAMNATQMRQQGMNPNAQMIRMQQQQQQQHQHQQQQQQQRMAQQNAMGAQKSNQTQILFRETDNMNAHEQFRQKFVQIYAQAHQNIPNLQTWQDFKEFASAQAQPRVSLNTIQQQQFIFAQKRRQAISGSTMPQMSQPNQPALQAPMMAQQGSGIGPQPNQPQITLQDIQAARIANPLWDNLTDDQVRELVATQQFRPQRPQLTAVQGQSQGINAVQGQNNTRPVTQQRPGSQAVQQNRPQPQNQVQPPTENRSLKRPNQDDAPEGNLAQPPNNNRPPLTQITKEQFDQMTPADKEKFLTQRRQLEVAHKVQQLSKEIYTQMRPTPRITGMDQNSRQKIVNMLTDDTTKKMLSRFDSFLIAFSQNESDQNYLRVLIQHRWRLMQQYTEDSWRSKTYQPAEHFTLNADNLENILKNVTMKFQQTAKNSASSRGAQPDQLTQENLIRKNQETAQLQKSKVAKPKDGPPPAPTGEKPPFQFPSDRGQGAPKYATPGFRAEDLKLPPKKRIRNDASASPATPAQTQQPRPLLKCPSQGCNAQGFTTQAELDLHRNQVHKPEMEPVRDPVGFLNNSMQQAFDLDGNLDPKKASAAAGSTEESLSQGGKTDSKGATPAAMARGSSLQGRKDIPPASQQGSQQANGIQQPLKSTQDSWADCKFTFEDLVNTFGPTESGDIIPMAVDNQALLDRTYDAYTRTDEYKRIFGDSDNLTSSEGSSNKSKSPDQGSEPSLPTNDQVQGRKGAEQDPYDVDFNMGGDQLPILEGNFDDLFVGDGSGDDWEKLDAEGSMSDWEKIDSVDDDQQQQKSGRDEFDLDSWISEPAAAGGEDNVQIEKAFRVLHEPTDWDELYSSGDPSLYAGGTLAWNAIGKQGEEMRRKKGWPIEGAAGQASKAKRQK</sequence>
<feature type="compositionally biased region" description="Polar residues" evidence="3">
    <location>
        <begin position="1155"/>
        <end position="1164"/>
    </location>
</feature>
<evidence type="ECO:0000256" key="3">
    <source>
        <dbReference type="SAM" id="MobiDB-lite"/>
    </source>
</evidence>
<evidence type="ECO:0000256" key="2">
    <source>
        <dbReference type="ARBA" id="ARBA00023242"/>
    </source>
</evidence>
<accession>A0ABR0RAQ3</accession>
<evidence type="ECO:0000256" key="1">
    <source>
        <dbReference type="ARBA" id="ARBA00004123"/>
    </source>
</evidence>
<feature type="compositionally biased region" description="Low complexity" evidence="3">
    <location>
        <begin position="794"/>
        <end position="810"/>
    </location>
</feature>
<feature type="region of interest" description="Disordered" evidence="3">
    <location>
        <begin position="415"/>
        <end position="438"/>
    </location>
</feature>
<feature type="compositionally biased region" description="Polar residues" evidence="3">
    <location>
        <begin position="528"/>
        <end position="540"/>
    </location>
</feature>
<dbReference type="InterPro" id="IPR036546">
    <property type="entry name" value="MED15_KIX"/>
</dbReference>
<dbReference type="Proteomes" id="UP001334248">
    <property type="component" value="Unassembled WGS sequence"/>
</dbReference>
<evidence type="ECO:0000313" key="5">
    <source>
        <dbReference type="EMBL" id="KAK5937340.1"/>
    </source>
</evidence>